<sequence length="138" mass="16135">MSNRSAYTYGDGFNHDFTDEDAFMLVNIASSPEHRLHTCRWVDNAGRCGHDIQGVSFPAHFRDRHGIAFLDTRFMKCQWEDCMECIRGNLFLHMQQKHLAWRYPCFNCGAEFPLKNMRDVHFTQCKATVNWGLPNKSE</sequence>
<dbReference type="EMBL" id="KN822089">
    <property type="protein sequence ID" value="KIM58188.1"/>
    <property type="molecule type" value="Genomic_DNA"/>
</dbReference>
<dbReference type="HOGENOM" id="CLU_126337_0_0_1"/>
<keyword evidence="2" id="KW-1185">Reference proteome</keyword>
<accession>A0A0C2Z8B7</accession>
<name>A0A0C2Z8B7_9AGAM</name>
<reference evidence="2" key="2">
    <citation type="submission" date="2015-01" db="EMBL/GenBank/DDBJ databases">
        <title>Evolutionary Origins and Diversification of the Mycorrhizal Mutualists.</title>
        <authorList>
            <consortium name="DOE Joint Genome Institute"/>
            <consortium name="Mycorrhizal Genomics Consortium"/>
            <person name="Kohler A."/>
            <person name="Kuo A."/>
            <person name="Nagy L.G."/>
            <person name="Floudas D."/>
            <person name="Copeland A."/>
            <person name="Barry K.W."/>
            <person name="Cichocki N."/>
            <person name="Veneault-Fourrey C."/>
            <person name="LaButti K."/>
            <person name="Lindquist E.A."/>
            <person name="Lipzen A."/>
            <person name="Lundell T."/>
            <person name="Morin E."/>
            <person name="Murat C."/>
            <person name="Riley R."/>
            <person name="Ohm R."/>
            <person name="Sun H."/>
            <person name="Tunlid A."/>
            <person name="Henrissat B."/>
            <person name="Grigoriev I.V."/>
            <person name="Hibbett D.S."/>
            <person name="Martin F."/>
        </authorList>
    </citation>
    <scope>NUCLEOTIDE SEQUENCE [LARGE SCALE GENOMIC DNA]</scope>
    <source>
        <strain evidence="2">Foug A</strain>
    </source>
</reference>
<protein>
    <submittedName>
        <fullName evidence="1">Uncharacterized protein</fullName>
    </submittedName>
</protein>
<evidence type="ECO:0000313" key="2">
    <source>
        <dbReference type="Proteomes" id="UP000053989"/>
    </source>
</evidence>
<dbReference type="Proteomes" id="UP000053989">
    <property type="component" value="Unassembled WGS sequence"/>
</dbReference>
<proteinExistence type="predicted"/>
<dbReference type="AlphaFoldDB" id="A0A0C2Z8B7"/>
<dbReference type="OrthoDB" id="2602040at2759"/>
<gene>
    <name evidence="1" type="ORF">SCLCIDRAFT_1218824</name>
</gene>
<evidence type="ECO:0000313" key="1">
    <source>
        <dbReference type="EMBL" id="KIM58188.1"/>
    </source>
</evidence>
<reference evidence="1 2" key="1">
    <citation type="submission" date="2014-04" db="EMBL/GenBank/DDBJ databases">
        <authorList>
            <consortium name="DOE Joint Genome Institute"/>
            <person name="Kuo A."/>
            <person name="Kohler A."/>
            <person name="Nagy L.G."/>
            <person name="Floudas D."/>
            <person name="Copeland A."/>
            <person name="Barry K.W."/>
            <person name="Cichocki N."/>
            <person name="Veneault-Fourrey C."/>
            <person name="LaButti K."/>
            <person name="Lindquist E.A."/>
            <person name="Lipzen A."/>
            <person name="Lundell T."/>
            <person name="Morin E."/>
            <person name="Murat C."/>
            <person name="Sun H."/>
            <person name="Tunlid A."/>
            <person name="Henrissat B."/>
            <person name="Grigoriev I.V."/>
            <person name="Hibbett D.S."/>
            <person name="Martin F."/>
            <person name="Nordberg H.P."/>
            <person name="Cantor M.N."/>
            <person name="Hua S.X."/>
        </authorList>
    </citation>
    <scope>NUCLEOTIDE SEQUENCE [LARGE SCALE GENOMIC DNA]</scope>
    <source>
        <strain evidence="1 2">Foug A</strain>
    </source>
</reference>
<organism evidence="1 2">
    <name type="scientific">Scleroderma citrinum Foug A</name>
    <dbReference type="NCBI Taxonomy" id="1036808"/>
    <lineage>
        <taxon>Eukaryota</taxon>
        <taxon>Fungi</taxon>
        <taxon>Dikarya</taxon>
        <taxon>Basidiomycota</taxon>
        <taxon>Agaricomycotina</taxon>
        <taxon>Agaricomycetes</taxon>
        <taxon>Agaricomycetidae</taxon>
        <taxon>Boletales</taxon>
        <taxon>Sclerodermatineae</taxon>
        <taxon>Sclerodermataceae</taxon>
        <taxon>Scleroderma</taxon>
    </lineage>
</organism>
<dbReference type="InParanoid" id="A0A0C2Z8B7"/>